<dbReference type="InterPro" id="IPR036157">
    <property type="entry name" value="dUTPase-like_sf"/>
</dbReference>
<sequence length="142" mass="15353">MDTLKVLKLRPDAHAPERANGDDLGYDLFAVEQVLIPKGAMRPVKTGVALQFPSGWGAIIKDRSSMAMKRLITSAGVIDCGYRGEIVVLLTNLSNDDVTIEQDSKIAQLVPTPVTDWEMFVVDELDDTERGKGGFGSSGSSK</sequence>
<organism evidence="6">
    <name type="scientific">hydrothermal vent metagenome</name>
    <dbReference type="NCBI Taxonomy" id="652676"/>
    <lineage>
        <taxon>unclassified sequences</taxon>
        <taxon>metagenomes</taxon>
        <taxon>ecological metagenomes</taxon>
    </lineage>
</organism>
<comment type="similarity">
    <text evidence="1">Belongs to the dUTPase family.</text>
</comment>
<evidence type="ECO:0000313" key="6">
    <source>
        <dbReference type="EMBL" id="VAX21410.1"/>
    </source>
</evidence>
<dbReference type="NCBIfam" id="NF001862">
    <property type="entry name" value="PRK00601.1"/>
    <property type="match status" value="1"/>
</dbReference>
<evidence type="ECO:0000259" key="5">
    <source>
        <dbReference type="Pfam" id="PF00692"/>
    </source>
</evidence>
<dbReference type="InterPro" id="IPR008181">
    <property type="entry name" value="dUTPase"/>
</dbReference>
<dbReference type="InterPro" id="IPR029054">
    <property type="entry name" value="dUTPase-like"/>
</dbReference>
<keyword evidence="4" id="KW-0546">Nucleotide metabolism</keyword>
<evidence type="ECO:0000256" key="2">
    <source>
        <dbReference type="ARBA" id="ARBA00012379"/>
    </source>
</evidence>
<accession>A0A3B1CFH1</accession>
<evidence type="ECO:0000256" key="1">
    <source>
        <dbReference type="ARBA" id="ARBA00006581"/>
    </source>
</evidence>
<feature type="domain" description="dUTPase-like" evidence="5">
    <location>
        <begin position="13"/>
        <end position="139"/>
    </location>
</feature>
<dbReference type="NCBIfam" id="TIGR00576">
    <property type="entry name" value="dut"/>
    <property type="match status" value="1"/>
</dbReference>
<dbReference type="SUPFAM" id="SSF51283">
    <property type="entry name" value="dUTPase-like"/>
    <property type="match status" value="1"/>
</dbReference>
<protein>
    <recommendedName>
        <fullName evidence="2">dUTP diphosphatase</fullName>
        <ecNumber evidence="2">3.6.1.23</ecNumber>
    </recommendedName>
</protein>
<dbReference type="PANTHER" id="PTHR11241">
    <property type="entry name" value="DEOXYURIDINE 5'-TRIPHOSPHATE NUCLEOTIDOHYDROLASE"/>
    <property type="match status" value="1"/>
</dbReference>
<dbReference type="GO" id="GO:0000287">
    <property type="term" value="F:magnesium ion binding"/>
    <property type="evidence" value="ECO:0007669"/>
    <property type="project" value="InterPro"/>
</dbReference>
<dbReference type="PANTHER" id="PTHR11241:SF0">
    <property type="entry name" value="DEOXYURIDINE 5'-TRIPHOSPHATE NUCLEOTIDOHYDROLASE"/>
    <property type="match status" value="1"/>
</dbReference>
<dbReference type="GO" id="GO:0046081">
    <property type="term" value="P:dUTP catabolic process"/>
    <property type="evidence" value="ECO:0007669"/>
    <property type="project" value="InterPro"/>
</dbReference>
<dbReference type="GO" id="GO:0004170">
    <property type="term" value="F:dUTP diphosphatase activity"/>
    <property type="evidence" value="ECO:0007669"/>
    <property type="project" value="UniProtKB-EC"/>
</dbReference>
<gene>
    <name evidence="6" type="ORF">MNBD_NITROSPINAE04-1872</name>
</gene>
<dbReference type="Pfam" id="PF00692">
    <property type="entry name" value="dUTPase"/>
    <property type="match status" value="1"/>
</dbReference>
<dbReference type="GO" id="GO:0006226">
    <property type="term" value="P:dUMP biosynthetic process"/>
    <property type="evidence" value="ECO:0007669"/>
    <property type="project" value="InterPro"/>
</dbReference>
<dbReference type="InterPro" id="IPR033704">
    <property type="entry name" value="dUTPase_trimeric"/>
</dbReference>
<name>A0A3B1CFH1_9ZZZZ</name>
<proteinExistence type="inferred from homology"/>
<dbReference type="EMBL" id="UOGA01000200">
    <property type="protein sequence ID" value="VAX21410.1"/>
    <property type="molecule type" value="Genomic_DNA"/>
</dbReference>
<dbReference type="EC" id="3.6.1.23" evidence="2"/>
<evidence type="ECO:0000256" key="3">
    <source>
        <dbReference type="ARBA" id="ARBA00022801"/>
    </source>
</evidence>
<dbReference type="CDD" id="cd07557">
    <property type="entry name" value="trimeric_dUTPase"/>
    <property type="match status" value="1"/>
</dbReference>
<dbReference type="AlphaFoldDB" id="A0A3B1CFH1"/>
<reference evidence="6" key="1">
    <citation type="submission" date="2018-06" db="EMBL/GenBank/DDBJ databases">
        <authorList>
            <person name="Zhirakovskaya E."/>
        </authorList>
    </citation>
    <scope>NUCLEOTIDE SEQUENCE</scope>
</reference>
<keyword evidence="3 6" id="KW-0378">Hydrolase</keyword>
<evidence type="ECO:0000256" key="4">
    <source>
        <dbReference type="ARBA" id="ARBA00023080"/>
    </source>
</evidence>
<dbReference type="Gene3D" id="2.70.40.10">
    <property type="match status" value="1"/>
</dbReference>